<dbReference type="GO" id="GO:0008270">
    <property type="term" value="F:zinc ion binding"/>
    <property type="evidence" value="ECO:0007669"/>
    <property type="project" value="UniProtKB-UniRule"/>
</dbReference>
<dbReference type="PROSITE" id="PS50060">
    <property type="entry name" value="MAM_2"/>
    <property type="match status" value="1"/>
</dbReference>
<keyword evidence="10" id="KW-0732">Signal</keyword>
<dbReference type="PROSITE" id="PS00740">
    <property type="entry name" value="MAM_1"/>
    <property type="match status" value="1"/>
</dbReference>
<dbReference type="Pfam" id="PF00008">
    <property type="entry name" value="EGF"/>
    <property type="match status" value="1"/>
</dbReference>
<feature type="region of interest" description="Disordered" evidence="25">
    <location>
        <begin position="861"/>
        <end position="901"/>
    </location>
</feature>
<dbReference type="PANTHER" id="PTHR10127">
    <property type="entry name" value="DISCOIDIN, CUB, EGF, LAMININ , AND ZINC METALLOPROTEASE DOMAIN CONTAINING"/>
    <property type="match status" value="1"/>
</dbReference>
<accession>A0A9W2VRU9</accession>
<evidence type="ECO:0000256" key="5">
    <source>
        <dbReference type="ARBA" id="ARBA00022536"/>
    </source>
</evidence>
<comment type="subcellular location">
    <subcellularLocation>
        <location evidence="1">Cell membrane</location>
        <topology evidence="1">Single-pass type I membrane protein</topology>
    </subcellularLocation>
    <subcellularLocation>
        <location evidence="2">Secreted</location>
    </subcellularLocation>
</comment>
<dbReference type="GO" id="GO:0006954">
    <property type="term" value="P:inflammatory response"/>
    <property type="evidence" value="ECO:0007669"/>
    <property type="project" value="UniProtKB-KW"/>
</dbReference>
<dbReference type="PANTHER" id="PTHR10127:SF824">
    <property type="entry name" value="MEPRIN A SUBUNIT ALPHA"/>
    <property type="match status" value="1"/>
</dbReference>
<evidence type="ECO:0000259" key="30">
    <source>
        <dbReference type="PROSITE" id="PS51864"/>
    </source>
</evidence>
<evidence type="ECO:0000256" key="15">
    <source>
        <dbReference type="ARBA" id="ARBA00023136"/>
    </source>
</evidence>
<evidence type="ECO:0000256" key="26">
    <source>
        <dbReference type="SAM" id="Phobius"/>
    </source>
</evidence>
<dbReference type="FunFam" id="2.10.25.10:FF:000363">
    <property type="entry name" value="Meprin A subunit"/>
    <property type="match status" value="1"/>
</dbReference>
<dbReference type="SMART" id="SM00061">
    <property type="entry name" value="MATH"/>
    <property type="match status" value="1"/>
</dbReference>
<dbReference type="InterPro" id="IPR002083">
    <property type="entry name" value="MATH/TRAF_dom"/>
</dbReference>
<keyword evidence="16" id="KW-0865">Zymogen</keyword>
<dbReference type="SUPFAM" id="SSF57196">
    <property type="entry name" value="EGF/Laminin"/>
    <property type="match status" value="1"/>
</dbReference>
<dbReference type="FunFam" id="3.40.390.10:FF:000015">
    <property type="entry name" value="Meprin A subunit"/>
    <property type="match status" value="1"/>
</dbReference>
<dbReference type="GO" id="GO:0004222">
    <property type="term" value="F:metalloendopeptidase activity"/>
    <property type="evidence" value="ECO:0007669"/>
    <property type="project" value="UniProtKB-UniRule"/>
</dbReference>
<keyword evidence="7 23" id="KW-0645">Protease</keyword>
<dbReference type="InterPro" id="IPR000742">
    <property type="entry name" value="EGF"/>
</dbReference>
<dbReference type="GO" id="GO:0006508">
    <property type="term" value="P:proteolysis"/>
    <property type="evidence" value="ECO:0007669"/>
    <property type="project" value="UniProtKB-KW"/>
</dbReference>
<dbReference type="PROSITE" id="PS51864">
    <property type="entry name" value="ASTACIN"/>
    <property type="match status" value="1"/>
</dbReference>
<dbReference type="SUPFAM" id="SSF49599">
    <property type="entry name" value="TRAF domain-like"/>
    <property type="match status" value="1"/>
</dbReference>
<evidence type="ECO:0000259" key="29">
    <source>
        <dbReference type="PROSITE" id="PS50144"/>
    </source>
</evidence>
<keyword evidence="4" id="KW-0964">Secreted</keyword>
<evidence type="ECO:0000313" key="32">
    <source>
        <dbReference type="RefSeq" id="XP_053761306.1"/>
    </source>
</evidence>
<keyword evidence="3" id="KW-1003">Cell membrane</keyword>
<dbReference type="CDD" id="cd04282">
    <property type="entry name" value="ZnMc_meprin"/>
    <property type="match status" value="1"/>
</dbReference>
<dbReference type="CDD" id="cd00054">
    <property type="entry name" value="EGF_CA"/>
    <property type="match status" value="1"/>
</dbReference>
<dbReference type="InterPro" id="IPR001506">
    <property type="entry name" value="Peptidase_M12A"/>
</dbReference>
<keyword evidence="6" id="KW-0597">Phosphoprotein</keyword>
<organism evidence="31 32">
    <name type="scientific">Panthera pardus</name>
    <name type="common">Leopard</name>
    <name type="synonym">Felis pardus</name>
    <dbReference type="NCBI Taxonomy" id="9691"/>
    <lineage>
        <taxon>Eukaryota</taxon>
        <taxon>Metazoa</taxon>
        <taxon>Chordata</taxon>
        <taxon>Craniata</taxon>
        <taxon>Vertebrata</taxon>
        <taxon>Euteleostomi</taxon>
        <taxon>Mammalia</taxon>
        <taxon>Eutheria</taxon>
        <taxon>Laurasiatheria</taxon>
        <taxon>Carnivora</taxon>
        <taxon>Feliformia</taxon>
        <taxon>Felidae</taxon>
        <taxon>Pantherinae</taxon>
        <taxon>Panthera</taxon>
    </lineage>
</organism>
<evidence type="ECO:0000256" key="12">
    <source>
        <dbReference type="ARBA" id="ARBA00022833"/>
    </source>
</evidence>
<evidence type="ECO:0000256" key="2">
    <source>
        <dbReference type="ARBA" id="ARBA00004613"/>
    </source>
</evidence>
<dbReference type="CDD" id="cd06263">
    <property type="entry name" value="MAM"/>
    <property type="match status" value="1"/>
</dbReference>
<keyword evidence="8 26" id="KW-0812">Transmembrane</keyword>
<keyword evidence="17" id="KW-1015">Disulfide bond</keyword>
<feature type="binding site" evidence="23">
    <location>
        <position position="401"/>
    </location>
    <ligand>
        <name>Zn(2+)</name>
        <dbReference type="ChEBI" id="CHEBI:29105"/>
        <note>catalytic</note>
    </ligand>
</feature>
<dbReference type="Gene3D" id="3.40.390.10">
    <property type="entry name" value="Collagenase (Catalytic Domain)"/>
    <property type="match status" value="1"/>
</dbReference>
<sequence length="985" mass="111320">MAEFSPLVVLLIYPQAVPDSKASRDFGAARFEPSRDLGPEKHGGSPTGAQGMWSQLLRVCQDLSSFQRDGQDISQSAPRFRLIGSQTLAEAFKHERWVTVCSFDPTKEEKLKPNPLNADLDTESSLSGVSVPRIVGRLYLALHWRPLGLVLVQGNVELPAQIICTMGMRGVPASQNCCGDSRNSYTLDPRNSVWPTVKAVDTTVAAAAHFDSLPVLALSTFEPRLHVDRLEEQQRQLCQRLTDGLIRVFLNFLLFSKINKNFSLLLTVHDEDFDEQRDISEINFAEGLDLFQGDILLRNSRNGLRDPNTRWKFPIPYILADNLGLNAKGAILYAFEMFRLRSCVDFKPYEGESSYIIFQKFSGCWSEVGDQHVGQNLSIGQGCDYKAIIEHEILHALGFYHEQSRTDRDDYVNIWWDEILPGFEHNFNTYDDSFITDLNTPYDYESLMHYEPFSFNKNESAPTITAKIPEFNTIIGQRLDFSATDLERLNRMYNCTTTHTLLDHCAFEKANICGMIQGTRDDADWVHEDSSQPGQVDHTLVGQCTGAGYFMHFSTRLGVAEEAALLESRILYPKRKQQCLQFFYKMTGSPSDRLVIWVKRDDSTGSVRKLVKVQTFQGDLDQNWKIAHVTLREETKFRYLFQGSKGDPQNSNGGIYLDDITLTETPCPTGVWTVRNFSQVLQSTVKGDKLLSPRFYNSEGYGFGLTLYPHGRTSYSPSGYLGVAFHLCSGENDAILEWPVENRQVIMTILDQEPDARNRMSSSMVFTTSKSQTSSAINDSVIWDRPSIVGSYHKDCDCFRSIDWGWSNFISHEMLKRKSFLKNDDLIIFVDFEDITHLLQTEVQIEDTRLIPQGLVLQGREQQTSEEGTGKGLLEKALPSNLDQGQPSRPKRSVENTGPLEDHNWPQYFRDPCDPNPCQNEGICVNVKGMASCRCVSSQAFFYTGDRCQAMQVHGSLLGLMIGGTAGVLFLTFTIINILSQKPRQ</sequence>
<evidence type="ECO:0000313" key="31">
    <source>
        <dbReference type="Proteomes" id="UP001165780"/>
    </source>
</evidence>
<dbReference type="SUPFAM" id="SSF49899">
    <property type="entry name" value="Concanavalin A-like lectins/glucanases"/>
    <property type="match status" value="1"/>
</dbReference>
<evidence type="ECO:0000256" key="6">
    <source>
        <dbReference type="ARBA" id="ARBA00022553"/>
    </source>
</evidence>
<keyword evidence="18" id="KW-0325">Glycoprotein</keyword>
<feature type="binding site" evidence="23">
    <location>
        <position position="391"/>
    </location>
    <ligand>
        <name>Zn(2+)</name>
        <dbReference type="ChEBI" id="CHEBI:29105"/>
        <note>catalytic</note>
    </ligand>
</feature>
<evidence type="ECO:0000256" key="18">
    <source>
        <dbReference type="ARBA" id="ARBA00023180"/>
    </source>
</evidence>
<dbReference type="FunFam" id="2.60.210.10:FF:000009">
    <property type="entry name" value="Meprin A subunit"/>
    <property type="match status" value="1"/>
</dbReference>
<dbReference type="InterPro" id="IPR000998">
    <property type="entry name" value="MAM_dom"/>
</dbReference>
<feature type="domain" description="EGF-like" evidence="27">
    <location>
        <begin position="909"/>
        <end position="949"/>
    </location>
</feature>
<evidence type="ECO:0000256" key="17">
    <source>
        <dbReference type="ARBA" id="ARBA00023157"/>
    </source>
</evidence>
<evidence type="ECO:0000259" key="27">
    <source>
        <dbReference type="PROSITE" id="PS50026"/>
    </source>
</evidence>
<keyword evidence="15 26" id="KW-0472">Membrane</keyword>
<dbReference type="InterPro" id="IPR034038">
    <property type="entry name" value="ZnMP_meprin"/>
</dbReference>
<dbReference type="EC" id="3.4.24.-" evidence="24"/>
<dbReference type="SMART" id="SM00137">
    <property type="entry name" value="MAM"/>
    <property type="match status" value="1"/>
</dbReference>
<protein>
    <recommendedName>
        <fullName evidence="24">Metalloendopeptidase</fullName>
        <ecNumber evidence="24">3.4.24.-</ecNumber>
    </recommendedName>
</protein>
<proteinExistence type="predicted"/>
<evidence type="ECO:0000256" key="4">
    <source>
        <dbReference type="ARBA" id="ARBA00022525"/>
    </source>
</evidence>
<evidence type="ECO:0000256" key="22">
    <source>
        <dbReference type="PROSITE-ProRule" id="PRU00076"/>
    </source>
</evidence>
<evidence type="ECO:0000256" key="11">
    <source>
        <dbReference type="ARBA" id="ARBA00022801"/>
    </source>
</evidence>
<feature type="domain" description="Peptidase M12A" evidence="30">
    <location>
        <begin position="302"/>
        <end position="496"/>
    </location>
</feature>
<dbReference type="InterPro" id="IPR024079">
    <property type="entry name" value="MetalloPept_cat_dom_sf"/>
</dbReference>
<evidence type="ECO:0000256" key="13">
    <source>
        <dbReference type="ARBA" id="ARBA00022989"/>
    </source>
</evidence>
<dbReference type="PRINTS" id="PR00480">
    <property type="entry name" value="ASTACIN"/>
</dbReference>
<dbReference type="RefSeq" id="XP_053761306.1">
    <property type="nucleotide sequence ID" value="XM_053905331.1"/>
</dbReference>
<feature type="active site" evidence="23">
    <location>
        <position position="392"/>
    </location>
</feature>
<comment type="cofactor">
    <cofactor evidence="23 24">
        <name>Zn(2+)</name>
        <dbReference type="ChEBI" id="CHEBI:29105"/>
    </cofactor>
    <text evidence="23 24">Binds 1 zinc ion per subunit.</text>
</comment>
<dbReference type="InterPro" id="IPR008974">
    <property type="entry name" value="TRAF-like"/>
</dbReference>
<evidence type="ECO:0000256" key="24">
    <source>
        <dbReference type="RuleBase" id="RU361183"/>
    </source>
</evidence>
<evidence type="ECO:0000256" key="25">
    <source>
        <dbReference type="SAM" id="MobiDB-lite"/>
    </source>
</evidence>
<evidence type="ECO:0000256" key="3">
    <source>
        <dbReference type="ARBA" id="ARBA00022475"/>
    </source>
</evidence>
<dbReference type="GeneID" id="109271709"/>
<dbReference type="Gene3D" id="2.10.25.10">
    <property type="entry name" value="Laminin"/>
    <property type="match status" value="1"/>
</dbReference>
<dbReference type="PROSITE" id="PS50026">
    <property type="entry name" value="EGF_3"/>
    <property type="match status" value="1"/>
</dbReference>
<evidence type="ECO:0000256" key="8">
    <source>
        <dbReference type="ARBA" id="ARBA00022692"/>
    </source>
</evidence>
<evidence type="ECO:0000256" key="1">
    <source>
        <dbReference type="ARBA" id="ARBA00004251"/>
    </source>
</evidence>
<dbReference type="GO" id="GO:0005886">
    <property type="term" value="C:plasma membrane"/>
    <property type="evidence" value="ECO:0007669"/>
    <property type="project" value="UniProtKB-SubCell"/>
</dbReference>
<evidence type="ECO:0000259" key="28">
    <source>
        <dbReference type="PROSITE" id="PS50060"/>
    </source>
</evidence>
<feature type="domain" description="MAM" evidence="28">
    <location>
        <begin position="503"/>
        <end position="669"/>
    </location>
</feature>
<dbReference type="SMART" id="SM00235">
    <property type="entry name" value="ZnMc"/>
    <property type="match status" value="1"/>
</dbReference>
<comment type="catalytic activity">
    <reaction evidence="20">
        <text>Hydrolysis of proteins, including azocasein, and peptides. Hydrolysis of 5-His-|-Leu-6, 6-Leu-|-Cys-7, 14-Ala-|-Leu-15 and 19-Cys-|-Gly-20 bonds in insulin B chain.</text>
        <dbReference type="EC" id="3.4.24.63"/>
    </reaction>
</comment>
<dbReference type="SUPFAM" id="SSF55486">
    <property type="entry name" value="Metalloproteases ('zincins'), catalytic domain"/>
    <property type="match status" value="1"/>
</dbReference>
<evidence type="ECO:0000256" key="19">
    <source>
        <dbReference type="ARBA" id="ARBA00023198"/>
    </source>
</evidence>
<keyword evidence="11 23" id="KW-0378">Hydrolase</keyword>
<evidence type="ECO:0000256" key="9">
    <source>
        <dbReference type="ARBA" id="ARBA00022723"/>
    </source>
</evidence>
<keyword evidence="9 23" id="KW-0479">Metal-binding</keyword>
<name>A0A9W2VRU9_PANPR</name>
<dbReference type="Gene3D" id="2.60.120.200">
    <property type="match status" value="1"/>
</dbReference>
<evidence type="ECO:0000256" key="20">
    <source>
        <dbReference type="ARBA" id="ARBA00051946"/>
    </source>
</evidence>
<evidence type="ECO:0000256" key="7">
    <source>
        <dbReference type="ARBA" id="ARBA00022670"/>
    </source>
</evidence>
<dbReference type="PROSITE" id="PS50144">
    <property type="entry name" value="MATH"/>
    <property type="match status" value="1"/>
</dbReference>
<keyword evidence="13 26" id="KW-1133">Transmembrane helix</keyword>
<evidence type="ECO:0000256" key="10">
    <source>
        <dbReference type="ARBA" id="ARBA00022729"/>
    </source>
</evidence>
<dbReference type="FunFam" id="2.60.120.200:FF:000037">
    <property type="entry name" value="Meprin A subunit"/>
    <property type="match status" value="1"/>
</dbReference>
<dbReference type="InterPro" id="IPR006026">
    <property type="entry name" value="Peptidase_Metallo"/>
</dbReference>
<gene>
    <name evidence="32" type="primary">MEP1A</name>
</gene>
<comment type="caution">
    <text evidence="22">Lacks conserved residue(s) required for the propagation of feature annotation.</text>
</comment>
<keyword evidence="5 22" id="KW-0245">EGF-like domain</keyword>
<feature type="domain" description="MATH" evidence="29">
    <location>
        <begin position="667"/>
        <end position="832"/>
    </location>
</feature>
<dbReference type="GO" id="GO:0005576">
    <property type="term" value="C:extracellular region"/>
    <property type="evidence" value="ECO:0007669"/>
    <property type="project" value="UniProtKB-SubCell"/>
</dbReference>
<dbReference type="AlphaFoldDB" id="A0A9W2VRU9"/>
<keyword evidence="12 23" id="KW-0862">Zinc</keyword>
<evidence type="ECO:0000256" key="23">
    <source>
        <dbReference type="PROSITE-ProRule" id="PRU01211"/>
    </source>
</evidence>
<feature type="transmembrane region" description="Helical" evidence="26">
    <location>
        <begin position="957"/>
        <end position="979"/>
    </location>
</feature>
<keyword evidence="31" id="KW-1185">Reference proteome</keyword>
<comment type="subunit">
    <text evidence="21">Homotetramer consisting of disulfide-linked beta subunits, or heterotetramer of two alpha and two beta subunits formed by non-covalent association of two disulfide-linked heterodimers. Interacts with MBL2 through its carbohydrate moiety. This interaction may inhibit its catalytic activity. Interacts with TSPAN8.</text>
</comment>
<reference evidence="32" key="1">
    <citation type="submission" date="2025-08" db="UniProtKB">
        <authorList>
            <consortium name="RefSeq"/>
        </authorList>
    </citation>
    <scope>IDENTIFICATION</scope>
    <source>
        <tissue evidence="32">Whole blood</tissue>
    </source>
</reference>
<dbReference type="Pfam" id="PF00629">
    <property type="entry name" value="MAM"/>
    <property type="match status" value="1"/>
</dbReference>
<keyword evidence="19" id="KW-0395">Inflammatory response</keyword>
<dbReference type="InterPro" id="IPR013320">
    <property type="entry name" value="ConA-like_dom_sf"/>
</dbReference>
<dbReference type="Gene3D" id="2.60.210.10">
    <property type="entry name" value="Apoptosis, Tumor Necrosis Factor Receptor Associated Protein 2, Chain A"/>
    <property type="match status" value="1"/>
</dbReference>
<dbReference type="Pfam" id="PF22486">
    <property type="entry name" value="MATH_2"/>
    <property type="match status" value="1"/>
</dbReference>
<evidence type="ECO:0000256" key="21">
    <source>
        <dbReference type="ARBA" id="ARBA00061743"/>
    </source>
</evidence>
<feature type="binding site" evidence="23">
    <location>
        <position position="395"/>
    </location>
    <ligand>
        <name>Zn(2+)</name>
        <dbReference type="ChEBI" id="CHEBI:29105"/>
        <note>catalytic</note>
    </ligand>
</feature>
<dbReference type="PRINTS" id="PR00020">
    <property type="entry name" value="MAMDOMAIN"/>
</dbReference>
<evidence type="ECO:0000256" key="14">
    <source>
        <dbReference type="ARBA" id="ARBA00023049"/>
    </source>
</evidence>
<evidence type="ECO:0000256" key="16">
    <source>
        <dbReference type="ARBA" id="ARBA00023145"/>
    </source>
</evidence>
<dbReference type="Pfam" id="PF01400">
    <property type="entry name" value="Astacin"/>
    <property type="match status" value="1"/>
</dbReference>
<dbReference type="Proteomes" id="UP001165780">
    <property type="component" value="Unplaced"/>
</dbReference>
<keyword evidence="14 23" id="KW-0482">Metalloprotease</keyword>
<dbReference type="CTD" id="4224"/>